<dbReference type="SFLD" id="SFLDG01135">
    <property type="entry name" value="C1.5.6:_HAD__Beta-PGM__Phospha"/>
    <property type="match status" value="1"/>
</dbReference>
<dbReference type="Proteomes" id="UP001600165">
    <property type="component" value="Unassembled WGS sequence"/>
</dbReference>
<reference evidence="1 2" key="1">
    <citation type="submission" date="2024-10" db="EMBL/GenBank/DDBJ databases">
        <authorList>
            <person name="Ratan Roy A."/>
            <person name="Morales Sandoval P.H."/>
            <person name="De Los Santos Villalobos S."/>
            <person name="Chakraborty S."/>
            <person name="Mukherjee J."/>
        </authorList>
    </citation>
    <scope>NUCLEOTIDE SEQUENCE [LARGE SCALE GENOMIC DNA]</scope>
    <source>
        <strain evidence="1 2">S1</strain>
    </source>
</reference>
<proteinExistence type="predicted"/>
<name>A0ABW6IGE9_9CYAN</name>
<dbReference type="InterPro" id="IPR023214">
    <property type="entry name" value="HAD_sf"/>
</dbReference>
<dbReference type="PANTHER" id="PTHR43434">
    <property type="entry name" value="PHOSPHOGLYCOLATE PHOSPHATASE"/>
    <property type="match status" value="1"/>
</dbReference>
<organism evidence="1 2">
    <name type="scientific">Almyronema epifaneia S1</name>
    <dbReference type="NCBI Taxonomy" id="2991925"/>
    <lineage>
        <taxon>Bacteria</taxon>
        <taxon>Bacillati</taxon>
        <taxon>Cyanobacteriota</taxon>
        <taxon>Cyanophyceae</taxon>
        <taxon>Nodosilineales</taxon>
        <taxon>Nodosilineaceae</taxon>
        <taxon>Almyronema</taxon>
        <taxon>Almyronema epifaneia</taxon>
    </lineage>
</organism>
<dbReference type="InterPro" id="IPR050155">
    <property type="entry name" value="HAD-like_hydrolase_sf"/>
</dbReference>
<dbReference type="SFLD" id="SFLDG01129">
    <property type="entry name" value="C1.5:_HAD__Beta-PGM__Phosphata"/>
    <property type="match status" value="1"/>
</dbReference>
<dbReference type="NCBIfam" id="TIGR01509">
    <property type="entry name" value="HAD-SF-IA-v3"/>
    <property type="match status" value="1"/>
</dbReference>
<dbReference type="Gene3D" id="1.10.150.240">
    <property type="entry name" value="Putative phosphatase, domain 2"/>
    <property type="match status" value="1"/>
</dbReference>
<dbReference type="RefSeq" id="WP_377964848.1">
    <property type="nucleotide sequence ID" value="NZ_JBHZOL010000071.1"/>
</dbReference>
<dbReference type="PANTHER" id="PTHR43434:SF16">
    <property type="entry name" value="BLL8046 PROTEIN"/>
    <property type="match status" value="1"/>
</dbReference>
<dbReference type="Gene3D" id="3.40.50.1000">
    <property type="entry name" value="HAD superfamily/HAD-like"/>
    <property type="match status" value="1"/>
</dbReference>
<dbReference type="Pfam" id="PF13419">
    <property type="entry name" value="HAD_2"/>
    <property type="match status" value="1"/>
</dbReference>
<dbReference type="GO" id="GO:0016787">
    <property type="term" value="F:hydrolase activity"/>
    <property type="evidence" value="ECO:0007669"/>
    <property type="project" value="UniProtKB-KW"/>
</dbReference>
<evidence type="ECO:0000313" key="2">
    <source>
        <dbReference type="Proteomes" id="UP001600165"/>
    </source>
</evidence>
<gene>
    <name evidence="1" type="ORF">ACFVKH_10850</name>
</gene>
<dbReference type="EC" id="3.-.-.-" evidence="1"/>
<dbReference type="InterPro" id="IPR041492">
    <property type="entry name" value="HAD_2"/>
</dbReference>
<evidence type="ECO:0000313" key="1">
    <source>
        <dbReference type="EMBL" id="MFE4106777.1"/>
    </source>
</evidence>
<protein>
    <submittedName>
        <fullName evidence="1">HAD family hydrolase</fullName>
        <ecNumber evidence="1">3.-.-.-</ecNumber>
    </submittedName>
</protein>
<sequence length="223" mass="25012">MPQAAIFDIDGTLVDSVNFHAEAWVKGFEKFGHTVEFATVKQRIGKGGEYILQEFLTDEENQQYGSDLSQYRKQYFHEHFLPQIQPLPQVRALFERIRQDHIQIVLATSAEQETADHYRELLGIKDLIDGMTCADDVEKAKPEADIFQAALEKLPQVSPESVIVIGDSPYDAEAAQKLSLPTLGFLSGGFSPDQLREAGCVSIYKDPADLLDHYCDSLFNSTL</sequence>
<keyword evidence="1" id="KW-0378">Hydrolase</keyword>
<dbReference type="InterPro" id="IPR006439">
    <property type="entry name" value="HAD-SF_hydro_IA"/>
</dbReference>
<dbReference type="SFLD" id="SFLDS00003">
    <property type="entry name" value="Haloacid_Dehalogenase"/>
    <property type="match status" value="1"/>
</dbReference>
<comment type="caution">
    <text evidence="1">The sequence shown here is derived from an EMBL/GenBank/DDBJ whole genome shotgun (WGS) entry which is preliminary data.</text>
</comment>
<accession>A0ABW6IGE9</accession>
<dbReference type="InterPro" id="IPR036412">
    <property type="entry name" value="HAD-like_sf"/>
</dbReference>
<dbReference type="NCBIfam" id="TIGR01549">
    <property type="entry name" value="HAD-SF-IA-v1"/>
    <property type="match status" value="1"/>
</dbReference>
<keyword evidence="2" id="KW-1185">Reference proteome</keyword>
<dbReference type="EMBL" id="JBHZOL010000071">
    <property type="protein sequence ID" value="MFE4106777.1"/>
    <property type="molecule type" value="Genomic_DNA"/>
</dbReference>
<dbReference type="SUPFAM" id="SSF56784">
    <property type="entry name" value="HAD-like"/>
    <property type="match status" value="1"/>
</dbReference>
<dbReference type="InterPro" id="IPR023198">
    <property type="entry name" value="PGP-like_dom2"/>
</dbReference>